<feature type="transmembrane region" description="Helical" evidence="5">
    <location>
        <begin position="20"/>
        <end position="41"/>
    </location>
</feature>
<protein>
    <recommendedName>
        <fullName evidence="6">TLC domain-containing protein</fullName>
    </recommendedName>
</protein>
<feature type="transmembrane region" description="Helical" evidence="5">
    <location>
        <begin position="192"/>
        <end position="213"/>
    </location>
</feature>
<dbReference type="InterPro" id="IPR006634">
    <property type="entry name" value="TLC-dom"/>
</dbReference>
<reference evidence="7" key="1">
    <citation type="submission" date="2023-01" db="EMBL/GenBank/DDBJ databases">
        <title>Metagenome sequencing of chrysophaentin producing Chrysophaeum taylorii.</title>
        <authorList>
            <person name="Davison J."/>
            <person name="Bewley C."/>
        </authorList>
    </citation>
    <scope>NUCLEOTIDE SEQUENCE</scope>
    <source>
        <strain evidence="7">NIES-1699</strain>
    </source>
</reference>
<keyword evidence="3 5" id="KW-1133">Transmembrane helix</keyword>
<dbReference type="Pfam" id="PF03798">
    <property type="entry name" value="TRAM_LAG1_CLN8"/>
    <property type="match status" value="1"/>
</dbReference>
<dbReference type="Proteomes" id="UP001230188">
    <property type="component" value="Unassembled WGS sequence"/>
</dbReference>
<evidence type="ECO:0000313" key="7">
    <source>
        <dbReference type="EMBL" id="KAJ8608249.1"/>
    </source>
</evidence>
<evidence type="ECO:0000256" key="5">
    <source>
        <dbReference type="SAM" id="Phobius"/>
    </source>
</evidence>
<feature type="domain" description="TLC" evidence="6">
    <location>
        <begin position="56"/>
        <end position="264"/>
    </location>
</feature>
<dbReference type="GO" id="GO:0016020">
    <property type="term" value="C:membrane"/>
    <property type="evidence" value="ECO:0007669"/>
    <property type="project" value="UniProtKB-SubCell"/>
</dbReference>
<comment type="caution">
    <text evidence="7">The sequence shown here is derived from an EMBL/GenBank/DDBJ whole genome shotgun (WGS) entry which is preliminary data.</text>
</comment>
<evidence type="ECO:0000256" key="1">
    <source>
        <dbReference type="ARBA" id="ARBA00004141"/>
    </source>
</evidence>
<feature type="transmembrane region" description="Helical" evidence="5">
    <location>
        <begin position="238"/>
        <end position="258"/>
    </location>
</feature>
<dbReference type="AlphaFoldDB" id="A0AAD7UIG6"/>
<comment type="subcellular location">
    <subcellularLocation>
        <location evidence="1">Membrane</location>
        <topology evidence="1">Multi-pass membrane protein</topology>
    </subcellularLocation>
</comment>
<evidence type="ECO:0000313" key="8">
    <source>
        <dbReference type="Proteomes" id="UP001230188"/>
    </source>
</evidence>
<dbReference type="EMBL" id="JAQMWT010000178">
    <property type="protein sequence ID" value="KAJ8608249.1"/>
    <property type="molecule type" value="Genomic_DNA"/>
</dbReference>
<organism evidence="7 8">
    <name type="scientific">Chrysophaeum taylorii</name>
    <dbReference type="NCBI Taxonomy" id="2483200"/>
    <lineage>
        <taxon>Eukaryota</taxon>
        <taxon>Sar</taxon>
        <taxon>Stramenopiles</taxon>
        <taxon>Ochrophyta</taxon>
        <taxon>Pelagophyceae</taxon>
        <taxon>Pelagomonadales</taxon>
        <taxon>Pelagomonadaceae</taxon>
        <taxon>Chrysophaeum</taxon>
    </lineage>
</organism>
<name>A0AAD7UIG6_9STRA</name>
<proteinExistence type="predicted"/>
<gene>
    <name evidence="7" type="ORF">CTAYLR_009482</name>
</gene>
<evidence type="ECO:0000256" key="2">
    <source>
        <dbReference type="ARBA" id="ARBA00022692"/>
    </source>
</evidence>
<accession>A0AAD7UIG6</accession>
<keyword evidence="4 5" id="KW-0472">Membrane</keyword>
<evidence type="ECO:0000256" key="3">
    <source>
        <dbReference type="ARBA" id="ARBA00022989"/>
    </source>
</evidence>
<evidence type="ECO:0000256" key="4">
    <source>
        <dbReference type="ARBA" id="ARBA00023136"/>
    </source>
</evidence>
<keyword evidence="2 5" id="KW-0812">Transmembrane</keyword>
<sequence>MDVVVAPLSSVLPGFPPGAIVAGVVCLGLQIVLWVLFSYVLPRGPWRAEPGFTAHQCVALPVVCYLGVVGLRAWTSTPLAGYETAFDRATVPHETGSHLMHVVLGEIVLWDTPTGLAVRSLRQPAMIAHHVVMGILAYMGVRHSFCPYYSMVFFGLIELSSVPLALVDLTHPRHRAWVDYVKGKPVLEAVQLLSRALFALLYFVVRLGVYPYYMHFSEHAFFRDVVALHAMKDPPLPAPALVAIGVLAIFITLLQVYWGRLIARQVWKQISSSSSSSPRLQHAAAATTTKAD</sequence>
<evidence type="ECO:0000259" key="6">
    <source>
        <dbReference type="Pfam" id="PF03798"/>
    </source>
</evidence>
<keyword evidence="8" id="KW-1185">Reference proteome</keyword>